<dbReference type="CDD" id="cd01949">
    <property type="entry name" value="GGDEF"/>
    <property type="match status" value="1"/>
</dbReference>
<keyword evidence="1" id="KW-0812">Transmembrane</keyword>
<evidence type="ECO:0000313" key="3">
    <source>
        <dbReference type="EMBL" id="GEO33265.1"/>
    </source>
</evidence>
<protein>
    <recommendedName>
        <fullName evidence="2">GGDEF domain-containing protein</fullName>
    </recommendedName>
</protein>
<sequence length="418" mass="44461">MPADQGLVLTRLSLSSVTWWSGVLTGVALLVAAVVRDGALLSLGGPALVMTAALLVVLEVRPIIVSGRYDPQGVTLSTAFVFALMFMWGLWPAVIAQSLATIASEARRRKPLPKLLFNVGQYNVSLAAGWLVMHLAGRAASLEEPLHALEAADTWWVVGAWLAYFWTNNALVSGVLSYADSFRSLMTEDLGYYVTTTFPVLALSPVVVVLAEHAWGMLPLLLIPLALVYKTASMSLQQEHLAGHDPLTGLPNRAGFQSSLGDTLGAAERTGQPCALFLIDLDGFKEVNDTLGHAAGDELLVGFAERLSATTRGSGTVARLGGDEFAVILPATEEGEAVRAAERVTTSLEEPLDVGGRTVRLRASLGISVYPRHAADAQTLLQLADVAMYVAKGAGSGVAVYDPRTDRFAGDRERAQLV</sequence>
<dbReference type="PROSITE" id="PS50887">
    <property type="entry name" value="GGDEF"/>
    <property type="match status" value="1"/>
</dbReference>
<dbReference type="EMBL" id="BJYY01000006">
    <property type="protein sequence ID" value="GEO33265.1"/>
    <property type="molecule type" value="Genomic_DNA"/>
</dbReference>
<feature type="transmembrane region" description="Helical" evidence="1">
    <location>
        <begin position="79"/>
        <end position="103"/>
    </location>
</feature>
<dbReference type="RefSeq" id="WP_146900866.1">
    <property type="nucleotide sequence ID" value="NZ_BAAARM010000002.1"/>
</dbReference>
<dbReference type="InterPro" id="IPR043128">
    <property type="entry name" value="Rev_trsase/Diguanyl_cyclase"/>
</dbReference>
<feature type="transmembrane region" description="Helical" evidence="1">
    <location>
        <begin position="17"/>
        <end position="35"/>
    </location>
</feature>
<dbReference type="FunFam" id="3.30.70.270:FF:000001">
    <property type="entry name" value="Diguanylate cyclase domain protein"/>
    <property type="match status" value="1"/>
</dbReference>
<dbReference type="InterPro" id="IPR029787">
    <property type="entry name" value="Nucleotide_cyclase"/>
</dbReference>
<dbReference type="SUPFAM" id="SSF55073">
    <property type="entry name" value="Nucleotide cyclase"/>
    <property type="match status" value="1"/>
</dbReference>
<keyword evidence="4" id="KW-1185">Reference proteome</keyword>
<gene>
    <name evidence="3" type="ORF">CAE01nite_09900</name>
</gene>
<evidence type="ECO:0000256" key="1">
    <source>
        <dbReference type="SAM" id="Phobius"/>
    </source>
</evidence>
<dbReference type="Gene3D" id="3.30.70.270">
    <property type="match status" value="1"/>
</dbReference>
<reference evidence="3 4" key="1">
    <citation type="submission" date="2019-07" db="EMBL/GenBank/DDBJ databases">
        <title>Whole genome shotgun sequence of Cellulomonas aerilata NBRC 106308.</title>
        <authorList>
            <person name="Hosoyama A."/>
            <person name="Uohara A."/>
            <person name="Ohji S."/>
            <person name="Ichikawa N."/>
        </authorList>
    </citation>
    <scope>NUCLEOTIDE SEQUENCE [LARGE SCALE GENOMIC DNA]</scope>
    <source>
        <strain evidence="3 4">NBRC 106308</strain>
    </source>
</reference>
<dbReference type="SMART" id="SM00267">
    <property type="entry name" value="GGDEF"/>
    <property type="match status" value="1"/>
</dbReference>
<dbReference type="AlphaFoldDB" id="A0A512D9Y8"/>
<dbReference type="PANTHER" id="PTHR46663:SF2">
    <property type="entry name" value="GGDEF DOMAIN-CONTAINING PROTEIN"/>
    <property type="match status" value="1"/>
</dbReference>
<dbReference type="OrthoDB" id="23692at2"/>
<proteinExistence type="predicted"/>
<keyword evidence="1" id="KW-1133">Transmembrane helix</keyword>
<dbReference type="InterPro" id="IPR052163">
    <property type="entry name" value="DGC-Regulatory_Protein"/>
</dbReference>
<dbReference type="PANTHER" id="PTHR46663">
    <property type="entry name" value="DIGUANYLATE CYCLASE DGCT-RELATED"/>
    <property type="match status" value="1"/>
</dbReference>
<evidence type="ECO:0000259" key="2">
    <source>
        <dbReference type="PROSITE" id="PS50887"/>
    </source>
</evidence>
<dbReference type="Pfam" id="PF00990">
    <property type="entry name" value="GGDEF"/>
    <property type="match status" value="1"/>
</dbReference>
<organism evidence="3 4">
    <name type="scientific">Cellulomonas aerilata</name>
    <dbReference type="NCBI Taxonomy" id="515326"/>
    <lineage>
        <taxon>Bacteria</taxon>
        <taxon>Bacillati</taxon>
        <taxon>Actinomycetota</taxon>
        <taxon>Actinomycetes</taxon>
        <taxon>Micrococcales</taxon>
        <taxon>Cellulomonadaceae</taxon>
        <taxon>Cellulomonas</taxon>
    </lineage>
</organism>
<dbReference type="NCBIfam" id="TIGR00254">
    <property type="entry name" value="GGDEF"/>
    <property type="match status" value="1"/>
</dbReference>
<dbReference type="Proteomes" id="UP000321181">
    <property type="component" value="Unassembled WGS sequence"/>
</dbReference>
<dbReference type="InterPro" id="IPR000160">
    <property type="entry name" value="GGDEF_dom"/>
</dbReference>
<feature type="transmembrane region" description="Helical" evidence="1">
    <location>
        <begin position="47"/>
        <end position="67"/>
    </location>
</feature>
<keyword evidence="1" id="KW-0472">Membrane</keyword>
<name>A0A512D9Y8_9CELL</name>
<feature type="domain" description="GGDEF" evidence="2">
    <location>
        <begin position="272"/>
        <end position="403"/>
    </location>
</feature>
<accession>A0A512D9Y8</accession>
<feature type="transmembrane region" description="Helical" evidence="1">
    <location>
        <begin position="115"/>
        <end position="135"/>
    </location>
</feature>
<evidence type="ECO:0000313" key="4">
    <source>
        <dbReference type="Proteomes" id="UP000321181"/>
    </source>
</evidence>
<feature type="transmembrane region" description="Helical" evidence="1">
    <location>
        <begin position="155"/>
        <end position="178"/>
    </location>
</feature>
<comment type="caution">
    <text evidence="3">The sequence shown here is derived from an EMBL/GenBank/DDBJ whole genome shotgun (WGS) entry which is preliminary data.</text>
</comment>
<feature type="transmembrane region" description="Helical" evidence="1">
    <location>
        <begin position="190"/>
        <end position="208"/>
    </location>
</feature>